<proteinExistence type="predicted"/>
<sequence>MGAAMGAAMRFDFSQVFQNDTERNAIDTMDNLWNMGDSRWLHRIPVWFQAGFGKKRTVFCFL</sequence>
<dbReference type="RefSeq" id="WP_072286464.1">
    <property type="nucleotide sequence ID" value="NZ_CP015455.1"/>
</dbReference>
<protein>
    <submittedName>
        <fullName evidence="1">Uncharacterized protein</fullName>
    </submittedName>
</protein>
<dbReference type="EMBL" id="CP015518">
    <property type="protein sequence ID" value="APG24622.1"/>
    <property type="molecule type" value="Genomic_DNA"/>
</dbReference>
<gene>
    <name evidence="1" type="ORF">A7E75_05970</name>
</gene>
<dbReference type="Proteomes" id="UP000182264">
    <property type="component" value="Chromosome"/>
</dbReference>
<evidence type="ECO:0000313" key="1">
    <source>
        <dbReference type="EMBL" id="APG24622.1"/>
    </source>
</evidence>
<keyword evidence="2" id="KW-1185">Reference proteome</keyword>
<dbReference type="AlphaFoldDB" id="A0A1L3GF80"/>
<accession>A0A1L3GF80</accession>
<reference evidence="1 2" key="1">
    <citation type="journal article" date="2017" name="Genome Announc.">
        <title>Complete Genome Sequences of Two Acetylene-Fermenting Pelobacter acetylenicus Strains.</title>
        <authorList>
            <person name="Sutton J.M."/>
            <person name="Baesman S.M."/>
            <person name="Fierst J.L."/>
            <person name="Poret-Peterson A.T."/>
            <person name="Oremland R.S."/>
            <person name="Dunlap D.S."/>
            <person name="Akob D.M."/>
        </authorList>
    </citation>
    <scope>NUCLEOTIDE SEQUENCE [LARGE SCALE GENOMIC DNA]</scope>
    <source>
        <strain evidence="1 2">DSM 3247</strain>
    </source>
</reference>
<organism evidence="1 2">
    <name type="scientific">Syntrophotalea acetylenica</name>
    <name type="common">Pelobacter acetylenicus</name>
    <dbReference type="NCBI Taxonomy" id="29542"/>
    <lineage>
        <taxon>Bacteria</taxon>
        <taxon>Pseudomonadati</taxon>
        <taxon>Thermodesulfobacteriota</taxon>
        <taxon>Desulfuromonadia</taxon>
        <taxon>Desulfuromonadales</taxon>
        <taxon>Syntrophotaleaceae</taxon>
        <taxon>Syntrophotalea</taxon>
    </lineage>
</organism>
<dbReference type="KEGG" id="pace:A6070_14610"/>
<evidence type="ECO:0000313" key="2">
    <source>
        <dbReference type="Proteomes" id="UP000182264"/>
    </source>
</evidence>
<name>A0A1L3GF80_SYNAC</name>